<protein>
    <recommendedName>
        <fullName evidence="4">Peptidyl-prolyl cis-trans isomerase</fullName>
        <ecNumber evidence="4">5.2.1.8</ecNumber>
    </recommendedName>
</protein>
<comment type="caution">
    <text evidence="6">The sequence shown here is derived from an EMBL/GenBank/DDBJ whole genome shotgun (WGS) entry which is preliminary data.</text>
</comment>
<dbReference type="RefSeq" id="WP_105000332.1">
    <property type="nucleotide sequence ID" value="NZ_MQVX01000001.1"/>
</dbReference>
<dbReference type="PROSITE" id="PS50059">
    <property type="entry name" value="FKBP_PPIASE"/>
    <property type="match status" value="1"/>
</dbReference>
<keyword evidence="7" id="KW-1185">Reference proteome</keyword>
<name>A0A2S7T592_9FLAO</name>
<dbReference type="Gene3D" id="3.10.50.40">
    <property type="match status" value="1"/>
</dbReference>
<accession>A0A2S7T592</accession>
<dbReference type="Proteomes" id="UP000239366">
    <property type="component" value="Unassembled WGS sequence"/>
</dbReference>
<evidence type="ECO:0000313" key="7">
    <source>
        <dbReference type="Proteomes" id="UP000239366"/>
    </source>
</evidence>
<reference evidence="7" key="1">
    <citation type="submission" date="2016-11" db="EMBL/GenBank/DDBJ databases">
        <title>Trade-off between light-utilization and light-protection in marine flavobacteria.</title>
        <authorList>
            <person name="Kumagai Y."/>
            <person name="Yoshizawa S."/>
            <person name="Kogure K."/>
        </authorList>
    </citation>
    <scope>NUCLEOTIDE SEQUENCE [LARGE SCALE GENOMIC DNA]</scope>
    <source>
        <strain evidence="7">SG-18</strain>
    </source>
</reference>
<dbReference type="InterPro" id="IPR001179">
    <property type="entry name" value="PPIase_FKBP_dom"/>
</dbReference>
<sequence length="191" mass="21878">MNKRIGHFLPLFLTLLILSSCSTPEARRPVQVRSGSFIQQSAQRSKKLLAEEEKLIERLIDQDSSQTYIRSGNGYWYTVIERDSSLLSEKPENFLPTKGDRTQIRLEYQKLNGSPYYLADTLRYYVDEQAVFPGLQSSIKEMYPGDKLRFFFPSALAFGYPGDGDQIAPNSPIRAEIELLELIKKQDSTQN</sequence>
<evidence type="ECO:0000313" key="6">
    <source>
        <dbReference type="EMBL" id="PQJ14697.1"/>
    </source>
</evidence>
<keyword evidence="3 4" id="KW-0413">Isomerase</keyword>
<dbReference type="AlphaFoldDB" id="A0A2S7T592"/>
<keyword evidence="2 3" id="KW-0697">Rotamase</keyword>
<comment type="catalytic activity">
    <reaction evidence="1 3 4">
        <text>[protein]-peptidylproline (omega=180) = [protein]-peptidylproline (omega=0)</text>
        <dbReference type="Rhea" id="RHEA:16237"/>
        <dbReference type="Rhea" id="RHEA-COMP:10747"/>
        <dbReference type="Rhea" id="RHEA-COMP:10748"/>
        <dbReference type="ChEBI" id="CHEBI:83833"/>
        <dbReference type="ChEBI" id="CHEBI:83834"/>
        <dbReference type="EC" id="5.2.1.8"/>
    </reaction>
</comment>
<organism evidence="6 7">
    <name type="scientific">Aureicoccus marinus</name>
    <dbReference type="NCBI Taxonomy" id="754435"/>
    <lineage>
        <taxon>Bacteria</taxon>
        <taxon>Pseudomonadati</taxon>
        <taxon>Bacteroidota</taxon>
        <taxon>Flavobacteriia</taxon>
        <taxon>Flavobacteriales</taxon>
        <taxon>Flavobacteriaceae</taxon>
        <taxon>Aureicoccus</taxon>
    </lineage>
</organism>
<evidence type="ECO:0000256" key="1">
    <source>
        <dbReference type="ARBA" id="ARBA00000971"/>
    </source>
</evidence>
<proteinExistence type="inferred from homology"/>
<dbReference type="OrthoDB" id="1093155at2"/>
<dbReference type="PROSITE" id="PS51257">
    <property type="entry name" value="PROKAR_LIPOPROTEIN"/>
    <property type="match status" value="1"/>
</dbReference>
<dbReference type="SUPFAM" id="SSF54534">
    <property type="entry name" value="FKBP-like"/>
    <property type="match status" value="1"/>
</dbReference>
<comment type="similarity">
    <text evidence="4">Belongs to the FKBP-type PPIase family.</text>
</comment>
<evidence type="ECO:0000256" key="4">
    <source>
        <dbReference type="RuleBase" id="RU003915"/>
    </source>
</evidence>
<evidence type="ECO:0000256" key="2">
    <source>
        <dbReference type="ARBA" id="ARBA00023110"/>
    </source>
</evidence>
<dbReference type="InterPro" id="IPR046357">
    <property type="entry name" value="PPIase_dom_sf"/>
</dbReference>
<feature type="domain" description="PPIase FKBP-type" evidence="5">
    <location>
        <begin position="99"/>
        <end position="183"/>
    </location>
</feature>
<dbReference type="GO" id="GO:0003755">
    <property type="term" value="F:peptidyl-prolyl cis-trans isomerase activity"/>
    <property type="evidence" value="ECO:0007669"/>
    <property type="project" value="UniProtKB-UniRule"/>
</dbReference>
<evidence type="ECO:0000256" key="3">
    <source>
        <dbReference type="PROSITE-ProRule" id="PRU00277"/>
    </source>
</evidence>
<dbReference type="Pfam" id="PF00254">
    <property type="entry name" value="FKBP_C"/>
    <property type="match status" value="1"/>
</dbReference>
<gene>
    <name evidence="6" type="ORF">BST99_02120</name>
</gene>
<evidence type="ECO:0000259" key="5">
    <source>
        <dbReference type="PROSITE" id="PS50059"/>
    </source>
</evidence>
<dbReference type="EMBL" id="MQVX01000001">
    <property type="protein sequence ID" value="PQJ14697.1"/>
    <property type="molecule type" value="Genomic_DNA"/>
</dbReference>
<dbReference type="EC" id="5.2.1.8" evidence="4"/>